<dbReference type="AlphaFoldDB" id="A0A6J4KGS9"/>
<sequence length="47" mass="4970">MVLRVKDGGGSEGRAVMARIGVALPSKITPRVSVQTSTWSLTTRALD</sequence>
<name>A0A6J4KGS9_9CHLR</name>
<protein>
    <submittedName>
        <fullName evidence="1">Uncharacterized protein</fullName>
    </submittedName>
</protein>
<dbReference type="EMBL" id="CADCTR010001616">
    <property type="protein sequence ID" value="CAA9304296.1"/>
    <property type="molecule type" value="Genomic_DNA"/>
</dbReference>
<gene>
    <name evidence="1" type="ORF">AVDCRST_MAG93-4812</name>
</gene>
<proteinExistence type="predicted"/>
<evidence type="ECO:0000313" key="1">
    <source>
        <dbReference type="EMBL" id="CAA9304296.1"/>
    </source>
</evidence>
<accession>A0A6J4KGS9</accession>
<reference evidence="1" key="1">
    <citation type="submission" date="2020-02" db="EMBL/GenBank/DDBJ databases">
        <authorList>
            <person name="Meier V. D."/>
        </authorList>
    </citation>
    <scope>NUCLEOTIDE SEQUENCE</scope>
    <source>
        <strain evidence="1">AVDCRST_MAG93</strain>
    </source>
</reference>
<organism evidence="1">
    <name type="scientific">uncultured Chloroflexia bacterium</name>
    <dbReference type="NCBI Taxonomy" id="1672391"/>
    <lineage>
        <taxon>Bacteria</taxon>
        <taxon>Bacillati</taxon>
        <taxon>Chloroflexota</taxon>
        <taxon>Chloroflexia</taxon>
        <taxon>environmental samples</taxon>
    </lineage>
</organism>